<feature type="domain" description="Nudix hydrolase" evidence="1">
    <location>
        <begin position="26"/>
        <end position="157"/>
    </location>
</feature>
<comment type="caution">
    <text evidence="2">The sequence shown here is derived from an EMBL/GenBank/DDBJ whole genome shotgun (WGS) entry which is preliminary data.</text>
</comment>
<organism evidence="2 3">
    <name type="scientific">Nibrella saemangeumensis</name>
    <dbReference type="NCBI Taxonomy" id="1084526"/>
    <lineage>
        <taxon>Bacteria</taxon>
        <taxon>Pseudomonadati</taxon>
        <taxon>Bacteroidota</taxon>
        <taxon>Cytophagia</taxon>
        <taxon>Cytophagales</taxon>
        <taxon>Spirosomataceae</taxon>
        <taxon>Nibrella</taxon>
    </lineage>
</organism>
<dbReference type="InterPro" id="IPR054105">
    <property type="entry name" value="WHD_NrtR"/>
</dbReference>
<dbReference type="InterPro" id="IPR036390">
    <property type="entry name" value="WH_DNA-bd_sf"/>
</dbReference>
<dbReference type="InterPro" id="IPR015797">
    <property type="entry name" value="NUDIX_hydrolase-like_dom_sf"/>
</dbReference>
<evidence type="ECO:0000259" key="1">
    <source>
        <dbReference type="PROSITE" id="PS51462"/>
    </source>
</evidence>
<dbReference type="Proteomes" id="UP001501175">
    <property type="component" value="Unassembled WGS sequence"/>
</dbReference>
<dbReference type="InterPro" id="IPR036388">
    <property type="entry name" value="WH-like_DNA-bd_sf"/>
</dbReference>
<proteinExistence type="predicted"/>
<dbReference type="RefSeq" id="WP_345247703.1">
    <property type="nucleotide sequence ID" value="NZ_BAABHD010000080.1"/>
</dbReference>
<accession>A0ABP8NED2</accession>
<dbReference type="Pfam" id="PF00293">
    <property type="entry name" value="NUDIX"/>
    <property type="match status" value="1"/>
</dbReference>
<dbReference type="EMBL" id="BAABHD010000080">
    <property type="protein sequence ID" value="GAA4465923.1"/>
    <property type="molecule type" value="Genomic_DNA"/>
</dbReference>
<dbReference type="SUPFAM" id="SSF46785">
    <property type="entry name" value="Winged helix' DNA-binding domain"/>
    <property type="match status" value="1"/>
</dbReference>
<dbReference type="Pfam" id="PF21906">
    <property type="entry name" value="WHD_NrtR"/>
    <property type="match status" value="1"/>
</dbReference>
<reference evidence="3" key="1">
    <citation type="journal article" date="2019" name="Int. J. Syst. Evol. Microbiol.">
        <title>The Global Catalogue of Microorganisms (GCM) 10K type strain sequencing project: providing services to taxonomists for standard genome sequencing and annotation.</title>
        <authorList>
            <consortium name="The Broad Institute Genomics Platform"/>
            <consortium name="The Broad Institute Genome Sequencing Center for Infectious Disease"/>
            <person name="Wu L."/>
            <person name="Ma J."/>
        </authorList>
    </citation>
    <scope>NUCLEOTIDE SEQUENCE [LARGE SCALE GENOMIC DNA]</scope>
    <source>
        <strain evidence="3">JCM 17927</strain>
    </source>
</reference>
<evidence type="ECO:0000313" key="2">
    <source>
        <dbReference type="EMBL" id="GAA4465923.1"/>
    </source>
</evidence>
<sequence>MYGYADKTFARQPQDTVPEYHGEEPSFHHTVDCVILGFHRTELHVLLHRFPYKPYKGHWALLGGFVTPEMSLDETALQTVQRLTGLDNIYMEQVYTFGEVRRVPTERVITTCYYALIRVEPTLEQLSPQYQATWHPLSQILNLDLVYDHPTMLRKAIDQLRLRIRLQPIGFELLPEKFTMTELRQLYESILDRPLDKRNFNKKVLAMNLLQKLEEKQKDTSKRGAFYYEFDADRYREYLEKGFLFEL</sequence>
<dbReference type="CDD" id="cd18873">
    <property type="entry name" value="NUDIX_NadM_like"/>
    <property type="match status" value="1"/>
</dbReference>
<dbReference type="PROSITE" id="PS51462">
    <property type="entry name" value="NUDIX"/>
    <property type="match status" value="1"/>
</dbReference>
<dbReference type="Gene3D" id="3.90.79.10">
    <property type="entry name" value="Nucleoside Triphosphate Pyrophosphohydrolase"/>
    <property type="match status" value="1"/>
</dbReference>
<name>A0ABP8NED2_9BACT</name>
<dbReference type="SUPFAM" id="SSF55811">
    <property type="entry name" value="Nudix"/>
    <property type="match status" value="1"/>
</dbReference>
<dbReference type="Gene3D" id="1.10.10.10">
    <property type="entry name" value="Winged helix-like DNA-binding domain superfamily/Winged helix DNA-binding domain"/>
    <property type="match status" value="1"/>
</dbReference>
<dbReference type="PANTHER" id="PTHR43736">
    <property type="entry name" value="ADP-RIBOSE PYROPHOSPHATASE"/>
    <property type="match status" value="1"/>
</dbReference>
<protein>
    <submittedName>
        <fullName evidence="2">NUDIX domain-containing protein</fullName>
    </submittedName>
</protein>
<gene>
    <name evidence="2" type="ORF">GCM10023189_47300</name>
</gene>
<evidence type="ECO:0000313" key="3">
    <source>
        <dbReference type="Proteomes" id="UP001501175"/>
    </source>
</evidence>
<dbReference type="InterPro" id="IPR000086">
    <property type="entry name" value="NUDIX_hydrolase_dom"/>
</dbReference>
<dbReference type="PANTHER" id="PTHR43736:SF4">
    <property type="entry name" value="SLR1690 PROTEIN"/>
    <property type="match status" value="1"/>
</dbReference>
<keyword evidence="3" id="KW-1185">Reference proteome</keyword>